<keyword evidence="1" id="KW-1133">Transmembrane helix</keyword>
<sequence>MNPHLTEHPPVGDIDALLQDTWLQVISLRQGVTCAEGEGQAFWQRCVADIERVHQALKDAGHSEQSCQHIRYAQCALLDETVKGRGVQDDAYFVWCHSPLQAHFFNTLDAGSQLYERMRAVLREPAPDRAVLTCFHRVLMLGFLGGYASPAASEREQLIDQLSVQVPAFSVAPSRGILASAASRNRLGIWLRYWPVRLGLAALMVALLWWGLDHWLSGLLATLLPEPV</sequence>
<evidence type="ECO:0000313" key="3">
    <source>
        <dbReference type="EMBL" id="ABG18839.1"/>
    </source>
</evidence>
<dbReference type="NCBIfam" id="NF038239">
    <property type="entry name" value="T6SS_TssL_short"/>
    <property type="match status" value="1"/>
</dbReference>
<keyword evidence="1" id="KW-0812">Transmembrane</keyword>
<dbReference type="InterPro" id="IPR038522">
    <property type="entry name" value="T4/T6SS_DotU_sf"/>
</dbReference>
<name>A0A0H2YKJ4_YERPN</name>
<feature type="transmembrane region" description="Helical" evidence="1">
    <location>
        <begin position="194"/>
        <end position="212"/>
    </location>
</feature>
<dbReference type="PANTHER" id="PTHR38033">
    <property type="entry name" value="MEMBRANE PROTEIN-RELATED"/>
    <property type="match status" value="1"/>
</dbReference>
<dbReference type="HOGENOM" id="CLU_071818_2_0_6"/>
<keyword evidence="1" id="KW-0472">Membrane</keyword>
<evidence type="ECO:0000313" key="4">
    <source>
        <dbReference type="EMBL" id="ABG19500.1"/>
    </source>
</evidence>
<dbReference type="GeneID" id="57977098"/>
<dbReference type="NCBIfam" id="TIGR03349">
    <property type="entry name" value="IV_VI_DotU"/>
    <property type="match status" value="1"/>
</dbReference>
<dbReference type="Proteomes" id="UP000008936">
    <property type="component" value="Chromosome"/>
</dbReference>
<evidence type="ECO:0000313" key="5">
    <source>
        <dbReference type="Proteomes" id="UP000008936"/>
    </source>
</evidence>
<dbReference type="KEGG" id="ypn:YPN_2511"/>
<reference evidence="3" key="2">
    <citation type="submission" date="2006-04" db="EMBL/GenBank/DDBJ databases">
        <title>Complete sequence of chromosome of Yersinia pestis Nepal516.</title>
        <authorList>
            <consortium name="US DOE Joint Genome Institute"/>
            <person name="Barry K."/>
            <person name="Lucas S."/>
            <person name="Lapidus A."/>
            <person name="Copeland A."/>
            <person name="Detter J.C."/>
            <person name="Glavina del Rio T."/>
            <person name="Hammon N."/>
            <person name="Dalin E."/>
            <person name="Tice H."/>
            <person name="Pitluck S."/>
            <person name="Chain P."/>
            <person name="Hu P."/>
            <person name="Malfatti S.A."/>
            <person name="Radnedge L."/>
            <person name="Vergez L.M."/>
            <person name="Larimer F."/>
            <person name="Land M."/>
            <person name="Hauser L."/>
            <person name="Worsham P."/>
            <person name="Chu M.C."/>
            <person name="Andersen G."/>
            <person name="Richardson P."/>
        </authorList>
    </citation>
    <scope>NUCLEOTIDE SEQUENCE</scope>
    <source>
        <strain evidence="3">Nepal516</strain>
    </source>
</reference>
<dbReference type="Gene3D" id="1.25.40.590">
    <property type="entry name" value="Type IV / VI secretion system, DotU"/>
    <property type="match status" value="1"/>
</dbReference>
<dbReference type="KEGG" id="ypn:YPN_3173"/>
<dbReference type="InterPro" id="IPR017732">
    <property type="entry name" value="T4/T6SS_DotU"/>
</dbReference>
<organism evidence="3 5">
    <name type="scientific">Yersinia pestis bv. Antiqua (strain Nepal516)</name>
    <dbReference type="NCBI Taxonomy" id="377628"/>
    <lineage>
        <taxon>Bacteria</taxon>
        <taxon>Pseudomonadati</taxon>
        <taxon>Pseudomonadota</taxon>
        <taxon>Gammaproteobacteria</taxon>
        <taxon>Enterobacterales</taxon>
        <taxon>Yersiniaceae</taxon>
        <taxon>Yersinia</taxon>
    </lineage>
</organism>
<reference evidence="3 5" key="1">
    <citation type="journal article" date="2006" name="J. Bacteriol.">
        <title>Complete genome sequence of Yersinia pestis strains Antiqua and Nepal516: evidence of gene reduction in an emerging pathogen.</title>
        <authorList>
            <person name="Chain P.S."/>
            <person name="Hu P."/>
            <person name="Malfatti S.A."/>
            <person name="Radnedge L."/>
            <person name="Larimer F."/>
            <person name="Vergez L.M."/>
            <person name="Worsham P."/>
            <person name="Chu M.C."/>
            <person name="Andersen G.L."/>
        </authorList>
    </citation>
    <scope>NUCLEOTIDE SEQUENCE [LARGE SCALE GENOMIC DNA]</scope>
    <source>
        <strain evidence="3 5">Nepal516</strain>
    </source>
</reference>
<gene>
    <name evidence="3" type="ordered locus">YPN_2511</name>
    <name evidence="4" type="ordered locus">YPN_3173</name>
</gene>
<protein>
    <submittedName>
        <fullName evidence="3">Membrane protein</fullName>
    </submittedName>
</protein>
<dbReference type="SMR" id="A0A0H2YKJ4"/>
<proteinExistence type="predicted"/>
<evidence type="ECO:0000256" key="1">
    <source>
        <dbReference type="SAM" id="Phobius"/>
    </source>
</evidence>
<feature type="domain" description="Type IV / VI secretion system DotU" evidence="2">
    <location>
        <begin position="14"/>
        <end position="215"/>
    </location>
</feature>
<dbReference type="Pfam" id="PF09850">
    <property type="entry name" value="DotU"/>
    <property type="match status" value="1"/>
</dbReference>
<dbReference type="PANTHER" id="PTHR38033:SF1">
    <property type="entry name" value="DOTU FAMILY TYPE IV_VI SECRETION SYSTEM PROTEIN"/>
    <property type="match status" value="1"/>
</dbReference>
<accession>A0A0H2YKJ4</accession>
<evidence type="ECO:0000259" key="2">
    <source>
        <dbReference type="Pfam" id="PF09850"/>
    </source>
</evidence>
<dbReference type="RefSeq" id="WP_002210015.1">
    <property type="nucleotide sequence ID" value="NC_008149.1"/>
</dbReference>
<dbReference type="EMBL" id="CP000305">
    <property type="protein sequence ID" value="ABG19500.1"/>
    <property type="molecule type" value="Genomic_DNA"/>
</dbReference>
<dbReference type="EMBL" id="CP000305">
    <property type="protein sequence ID" value="ABG18839.1"/>
    <property type="molecule type" value="Genomic_DNA"/>
</dbReference>
<dbReference type="AlphaFoldDB" id="A0A0H2YKJ4"/>